<name>A0A2H1L4M1_9MICO</name>
<dbReference type="OrthoDB" id="3468004at2"/>
<dbReference type="AlphaFoldDB" id="A0A2H1L4M1"/>
<evidence type="ECO:0000313" key="3">
    <source>
        <dbReference type="EMBL" id="SMY11842.1"/>
    </source>
</evidence>
<feature type="compositionally biased region" description="Polar residues" evidence="1">
    <location>
        <begin position="233"/>
        <end position="242"/>
    </location>
</feature>
<gene>
    <name evidence="3" type="ORF">BJEO58_01433</name>
</gene>
<dbReference type="Proteomes" id="UP000234462">
    <property type="component" value="Unassembled WGS sequence"/>
</dbReference>
<evidence type="ECO:0000259" key="2">
    <source>
        <dbReference type="Pfam" id="PF16976"/>
    </source>
</evidence>
<proteinExistence type="predicted"/>
<protein>
    <submittedName>
        <fullName evidence="3">Pilus assembly protein CpaB</fullName>
    </submittedName>
</protein>
<accession>A0A2H1L4M1</accession>
<dbReference type="InterPro" id="IPR031571">
    <property type="entry name" value="RcpC_dom"/>
</dbReference>
<dbReference type="Pfam" id="PF16976">
    <property type="entry name" value="RcpC"/>
    <property type="match status" value="1"/>
</dbReference>
<dbReference type="NCBIfam" id="TIGR03177">
    <property type="entry name" value="pilus_cpaB"/>
    <property type="match status" value="1"/>
</dbReference>
<feature type="domain" description="Flp pilus assembly protein RcpC/CpaB" evidence="2">
    <location>
        <begin position="108"/>
        <end position="223"/>
    </location>
</feature>
<keyword evidence="4" id="KW-1185">Reference proteome</keyword>
<organism evidence="3 4">
    <name type="scientific">Brevibacterium jeotgali</name>
    <dbReference type="NCBI Taxonomy" id="1262550"/>
    <lineage>
        <taxon>Bacteria</taxon>
        <taxon>Bacillati</taxon>
        <taxon>Actinomycetota</taxon>
        <taxon>Actinomycetes</taxon>
        <taxon>Micrococcales</taxon>
        <taxon>Brevibacteriaceae</taxon>
        <taxon>Brevibacterium</taxon>
    </lineage>
</organism>
<dbReference type="CDD" id="cd11614">
    <property type="entry name" value="SAF_CpaB_FlgA_like"/>
    <property type="match status" value="1"/>
</dbReference>
<dbReference type="EMBL" id="FXZM01000005">
    <property type="protein sequence ID" value="SMY11842.1"/>
    <property type="molecule type" value="Genomic_DNA"/>
</dbReference>
<sequence length="264" mass="27479">MNPKQRRGALTLIVAAVGAIAVFLGIVAYVGSVSAEVGPRITVYRAAADIGTFQSINPESDVEEVEMPEKYVTTQMVTSLDQLAGQKARSAISEGSIIQGDALTPVSALEDGEREVTINFDSAQGINGRVQPGDAVDVVAAFAREREDQSGGTGYRRADIPYNVAGVLVSDAEVIAVGQPMPVDQLGIEQAAGQAALEGVAETVAVTFAIPVDDATRLSYGEAFAVSMRLTRSGNNETGSQVSDDDKSFEDPDLAPVLGSTGSN</sequence>
<evidence type="ECO:0000313" key="4">
    <source>
        <dbReference type="Proteomes" id="UP000234462"/>
    </source>
</evidence>
<reference evidence="4" key="1">
    <citation type="submission" date="2017-03" db="EMBL/GenBank/DDBJ databases">
        <authorList>
            <person name="Monnet C."/>
        </authorList>
    </citation>
    <scope>NUCLEOTIDE SEQUENCE [LARGE SCALE GENOMIC DNA]</scope>
    <source>
        <strain evidence="4">SJ5-8</strain>
    </source>
</reference>
<feature type="region of interest" description="Disordered" evidence="1">
    <location>
        <begin position="233"/>
        <end position="264"/>
    </location>
</feature>
<dbReference type="RefSeq" id="WP_101588782.1">
    <property type="nucleotide sequence ID" value="NZ_FXZM01000005.1"/>
</dbReference>
<evidence type="ECO:0000256" key="1">
    <source>
        <dbReference type="SAM" id="MobiDB-lite"/>
    </source>
</evidence>
<dbReference type="InterPro" id="IPR017592">
    <property type="entry name" value="Pilus_assmbl_Flp-typ_CpaB"/>
</dbReference>